<protein>
    <submittedName>
        <fullName evidence="2">GNAT family N-acetyltransferase</fullName>
        <ecNumber evidence="2">2.3.1.-</ecNumber>
    </submittedName>
</protein>
<gene>
    <name evidence="2" type="ORF">H9710_00835</name>
</gene>
<dbReference type="PROSITE" id="PS51186">
    <property type="entry name" value="GNAT"/>
    <property type="match status" value="1"/>
</dbReference>
<accession>A0A9D2SE37</accession>
<comment type="caution">
    <text evidence="2">The sequence shown here is derived from an EMBL/GenBank/DDBJ whole genome shotgun (WGS) entry which is preliminary data.</text>
</comment>
<dbReference type="Gene3D" id="3.40.630.30">
    <property type="match status" value="1"/>
</dbReference>
<sequence length="144" mass="16316">MEWHAKAFGELTLEELYEILRLRVDVFVVEQRCPYPELDGKDRAALHLFARDEQGIQAYLRILPPGVSFPEASLGRVVTRARGQGLGAQLLDRGLQTAEAWLGAGPIRIEAQTYAKGFYAKFGFRQVSQEFLEDGIPHIQMLRE</sequence>
<dbReference type="InterPro" id="IPR016181">
    <property type="entry name" value="Acyl_CoA_acyltransferase"/>
</dbReference>
<dbReference type="AlphaFoldDB" id="A0A9D2SE37"/>
<dbReference type="EC" id="2.3.1.-" evidence="2"/>
<dbReference type="InterPro" id="IPR000182">
    <property type="entry name" value="GNAT_dom"/>
</dbReference>
<keyword evidence="2" id="KW-0012">Acyltransferase</keyword>
<evidence type="ECO:0000313" key="2">
    <source>
        <dbReference type="EMBL" id="HJB97109.1"/>
    </source>
</evidence>
<reference evidence="2" key="1">
    <citation type="journal article" date="2021" name="PeerJ">
        <title>Extensive microbial diversity within the chicken gut microbiome revealed by metagenomics and culture.</title>
        <authorList>
            <person name="Gilroy R."/>
            <person name="Ravi A."/>
            <person name="Getino M."/>
            <person name="Pursley I."/>
            <person name="Horton D.L."/>
            <person name="Alikhan N.F."/>
            <person name="Baker D."/>
            <person name="Gharbi K."/>
            <person name="Hall N."/>
            <person name="Watson M."/>
            <person name="Adriaenssens E.M."/>
            <person name="Foster-Nyarko E."/>
            <person name="Jarju S."/>
            <person name="Secka A."/>
            <person name="Antonio M."/>
            <person name="Oren A."/>
            <person name="Chaudhuri R.R."/>
            <person name="La Ragione R."/>
            <person name="Hildebrand F."/>
            <person name="Pallen M.J."/>
        </authorList>
    </citation>
    <scope>NUCLEOTIDE SEQUENCE</scope>
    <source>
        <strain evidence="2">CHK185-1770</strain>
    </source>
</reference>
<reference evidence="2" key="2">
    <citation type="submission" date="2021-04" db="EMBL/GenBank/DDBJ databases">
        <authorList>
            <person name="Gilroy R."/>
        </authorList>
    </citation>
    <scope>NUCLEOTIDE SEQUENCE</scope>
    <source>
        <strain evidence="2">CHK185-1770</strain>
    </source>
</reference>
<dbReference type="GO" id="GO:0016747">
    <property type="term" value="F:acyltransferase activity, transferring groups other than amino-acyl groups"/>
    <property type="evidence" value="ECO:0007669"/>
    <property type="project" value="InterPro"/>
</dbReference>
<evidence type="ECO:0000259" key="1">
    <source>
        <dbReference type="PROSITE" id="PS51186"/>
    </source>
</evidence>
<dbReference type="SUPFAM" id="SSF55729">
    <property type="entry name" value="Acyl-CoA N-acyltransferases (Nat)"/>
    <property type="match status" value="1"/>
</dbReference>
<dbReference type="EMBL" id="DWXG01000006">
    <property type="protein sequence ID" value="HJB97109.1"/>
    <property type="molecule type" value="Genomic_DNA"/>
</dbReference>
<feature type="domain" description="N-acetyltransferase" evidence="1">
    <location>
        <begin position="6"/>
        <end position="144"/>
    </location>
</feature>
<keyword evidence="2" id="KW-0808">Transferase</keyword>
<dbReference type="Pfam" id="PF13673">
    <property type="entry name" value="Acetyltransf_10"/>
    <property type="match status" value="1"/>
</dbReference>
<evidence type="ECO:0000313" key="3">
    <source>
        <dbReference type="Proteomes" id="UP000826793"/>
    </source>
</evidence>
<name>A0A9D2SE37_9FIRM</name>
<dbReference type="CDD" id="cd04301">
    <property type="entry name" value="NAT_SF"/>
    <property type="match status" value="1"/>
</dbReference>
<organism evidence="2 3">
    <name type="scientific">Candidatus Acutalibacter pullicola</name>
    <dbReference type="NCBI Taxonomy" id="2838417"/>
    <lineage>
        <taxon>Bacteria</taxon>
        <taxon>Bacillati</taxon>
        <taxon>Bacillota</taxon>
        <taxon>Clostridia</taxon>
        <taxon>Eubacteriales</taxon>
        <taxon>Acutalibacteraceae</taxon>
        <taxon>Acutalibacter</taxon>
    </lineage>
</organism>
<proteinExistence type="predicted"/>
<dbReference type="Proteomes" id="UP000826793">
    <property type="component" value="Unassembled WGS sequence"/>
</dbReference>